<dbReference type="CDD" id="cd01173">
    <property type="entry name" value="pyridoxal_pyridoxamine_kinase"/>
    <property type="match status" value="1"/>
</dbReference>
<dbReference type="GO" id="GO:0009443">
    <property type="term" value="P:pyridoxal 5'-phosphate salvage"/>
    <property type="evidence" value="ECO:0007669"/>
    <property type="project" value="UniProtKB-UniRule"/>
</dbReference>
<dbReference type="UniPathway" id="UPA01068">
    <property type="reaction ID" value="UER00298"/>
</dbReference>
<dbReference type="Proteomes" id="UP000255264">
    <property type="component" value="Unassembled WGS sequence"/>
</dbReference>
<dbReference type="InterPro" id="IPR013749">
    <property type="entry name" value="PM/HMP-P_kinase-1"/>
</dbReference>
<comment type="similarity">
    <text evidence="9 10">Belongs to the pyridoxine kinase family. PdxY subfamily.</text>
</comment>
<protein>
    <recommendedName>
        <fullName evidence="10">Pyridoxal kinase PdxY</fullName>
        <shortName evidence="10">PL kinase</shortName>
        <ecNumber evidence="10">2.7.1.35</ecNumber>
    </recommendedName>
</protein>
<keyword evidence="3 10" id="KW-0808">Transferase</keyword>
<feature type="binding site" evidence="10">
    <location>
        <position position="111"/>
    </location>
    <ligand>
        <name>ATP</name>
        <dbReference type="ChEBI" id="CHEBI:30616"/>
    </ligand>
</feature>
<keyword evidence="7 10" id="KW-0460">Magnesium</keyword>
<evidence type="ECO:0000256" key="3">
    <source>
        <dbReference type="ARBA" id="ARBA00022679"/>
    </source>
</evidence>
<feature type="binding site" evidence="10">
    <location>
        <position position="224"/>
    </location>
    <ligand>
        <name>substrate</name>
    </ligand>
</feature>
<comment type="subunit">
    <text evidence="2 10">Homodimer.</text>
</comment>
<evidence type="ECO:0000256" key="5">
    <source>
        <dbReference type="ARBA" id="ARBA00022777"/>
    </source>
</evidence>
<dbReference type="GO" id="GO:0008478">
    <property type="term" value="F:pyridoxal kinase activity"/>
    <property type="evidence" value="ECO:0007669"/>
    <property type="project" value="UniProtKB-UniRule"/>
</dbReference>
<feature type="binding site" evidence="10">
    <location>
        <position position="148"/>
    </location>
    <ligand>
        <name>ATP</name>
        <dbReference type="ChEBI" id="CHEBI:30616"/>
    </ligand>
</feature>
<dbReference type="NCBIfam" id="TIGR00687">
    <property type="entry name" value="pyridox_kin"/>
    <property type="match status" value="1"/>
</dbReference>
<dbReference type="GO" id="GO:0005524">
    <property type="term" value="F:ATP binding"/>
    <property type="evidence" value="ECO:0007669"/>
    <property type="project" value="UniProtKB-UniRule"/>
</dbReference>
<dbReference type="InterPro" id="IPR004625">
    <property type="entry name" value="PyrdxlKinase"/>
</dbReference>
<comment type="pathway">
    <text evidence="1 10">Cofactor metabolism; pyridoxal 5'-phosphate salvage; pyridoxal 5'-phosphate from pyridoxal: step 1/1.</text>
</comment>
<evidence type="ECO:0000256" key="10">
    <source>
        <dbReference type="HAMAP-Rule" id="MF_01639"/>
    </source>
</evidence>
<dbReference type="RefSeq" id="WP_095177099.1">
    <property type="nucleotide sequence ID" value="NZ_JAHAHE010000005.1"/>
</dbReference>
<proteinExistence type="inferred from homology"/>
<keyword evidence="6 10" id="KW-0067">ATP-binding</keyword>
<dbReference type="AlphaFoldDB" id="A0A377J2T7"/>
<feature type="binding site" evidence="10">
    <location>
        <position position="9"/>
    </location>
    <ligand>
        <name>substrate</name>
    </ligand>
</feature>
<gene>
    <name evidence="10 12" type="primary">pdxY</name>
    <name evidence="12" type="ORF">NCTC13335_02094</name>
</gene>
<reference evidence="12 13" key="1">
    <citation type="submission" date="2018-06" db="EMBL/GenBank/DDBJ databases">
        <authorList>
            <consortium name="Pathogen Informatics"/>
            <person name="Doyle S."/>
        </authorList>
    </citation>
    <scope>NUCLEOTIDE SEQUENCE [LARGE SCALE GENOMIC DNA]</scope>
    <source>
        <strain evidence="12 13">NCTC13335</strain>
    </source>
</reference>
<accession>A0A377J2T7</accession>
<evidence type="ECO:0000313" key="13">
    <source>
        <dbReference type="Proteomes" id="UP000255264"/>
    </source>
</evidence>
<comment type="catalytic activity">
    <reaction evidence="8 10">
        <text>pyridoxal + ATP = pyridoxal 5'-phosphate + ADP + H(+)</text>
        <dbReference type="Rhea" id="RHEA:10224"/>
        <dbReference type="ChEBI" id="CHEBI:15378"/>
        <dbReference type="ChEBI" id="CHEBI:17310"/>
        <dbReference type="ChEBI" id="CHEBI:30616"/>
        <dbReference type="ChEBI" id="CHEBI:456216"/>
        <dbReference type="ChEBI" id="CHEBI:597326"/>
        <dbReference type="EC" id="2.7.1.35"/>
    </reaction>
</comment>
<evidence type="ECO:0000256" key="4">
    <source>
        <dbReference type="ARBA" id="ARBA00022741"/>
    </source>
</evidence>
<dbReference type="EC" id="2.7.1.35" evidence="10"/>
<dbReference type="InterPro" id="IPR023685">
    <property type="entry name" value="Pyridoxal_kinase_PdxY"/>
</dbReference>
<dbReference type="GO" id="GO:0005829">
    <property type="term" value="C:cytosol"/>
    <property type="evidence" value="ECO:0007669"/>
    <property type="project" value="TreeGrafter"/>
</dbReference>
<dbReference type="OrthoDB" id="9800808at2"/>
<feature type="binding site" evidence="10">
    <location>
        <begin position="44"/>
        <end position="45"/>
    </location>
    <ligand>
        <name>substrate</name>
    </ligand>
</feature>
<evidence type="ECO:0000313" key="12">
    <source>
        <dbReference type="EMBL" id="STO94170.1"/>
    </source>
</evidence>
<evidence type="ECO:0000256" key="1">
    <source>
        <dbReference type="ARBA" id="ARBA00005210"/>
    </source>
</evidence>
<dbReference type="PANTHER" id="PTHR10534:SF2">
    <property type="entry name" value="PYRIDOXAL KINASE"/>
    <property type="match status" value="1"/>
</dbReference>
<evidence type="ECO:0000259" key="11">
    <source>
        <dbReference type="Pfam" id="PF08543"/>
    </source>
</evidence>
<dbReference type="NCBIfam" id="NF004398">
    <property type="entry name" value="PRK05756.1"/>
    <property type="match status" value="1"/>
</dbReference>
<dbReference type="Pfam" id="PF08543">
    <property type="entry name" value="Phos_pyr_kin"/>
    <property type="match status" value="1"/>
</dbReference>
<dbReference type="PANTHER" id="PTHR10534">
    <property type="entry name" value="PYRIDOXAL KINASE"/>
    <property type="match status" value="1"/>
</dbReference>
<organism evidence="12 13">
    <name type="scientific">Haemophilus pittmaniae</name>
    <dbReference type="NCBI Taxonomy" id="249188"/>
    <lineage>
        <taxon>Bacteria</taxon>
        <taxon>Pseudomonadati</taxon>
        <taxon>Pseudomonadota</taxon>
        <taxon>Gammaproteobacteria</taxon>
        <taxon>Pasteurellales</taxon>
        <taxon>Pasteurellaceae</taxon>
        <taxon>Haemophilus</taxon>
    </lineage>
</organism>
<evidence type="ECO:0000256" key="2">
    <source>
        <dbReference type="ARBA" id="ARBA00011738"/>
    </source>
</evidence>
<comment type="function">
    <text evidence="10">Pyridoxal kinase involved in the salvage pathway of pyridoxal 5'-phosphate (PLP). Catalyzes the phosphorylation of pyridoxal to PLP.</text>
</comment>
<comment type="caution">
    <text evidence="10">Lacks conserved residue(s) required for the propagation of feature annotation.</text>
</comment>
<evidence type="ECO:0000256" key="7">
    <source>
        <dbReference type="ARBA" id="ARBA00022842"/>
    </source>
</evidence>
<evidence type="ECO:0000256" key="6">
    <source>
        <dbReference type="ARBA" id="ARBA00022840"/>
    </source>
</evidence>
<evidence type="ECO:0000256" key="9">
    <source>
        <dbReference type="ARBA" id="ARBA00061702"/>
    </source>
</evidence>
<dbReference type="FunFam" id="3.40.1190.20:FF:000008">
    <property type="entry name" value="Pyridoxal kinase PdxY"/>
    <property type="match status" value="1"/>
</dbReference>
<name>A0A377J2T7_9PAST</name>
<dbReference type="SUPFAM" id="SSF53613">
    <property type="entry name" value="Ribokinase-like"/>
    <property type="match status" value="1"/>
</dbReference>
<keyword evidence="5 10" id="KW-0418">Kinase</keyword>
<dbReference type="GO" id="GO:0000287">
    <property type="term" value="F:magnesium ion binding"/>
    <property type="evidence" value="ECO:0007669"/>
    <property type="project" value="UniProtKB-UniRule"/>
</dbReference>
<feature type="domain" description="Pyridoxamine kinase/Phosphomethylpyrimidine kinase" evidence="11">
    <location>
        <begin position="73"/>
        <end position="263"/>
    </location>
</feature>
<dbReference type="EMBL" id="UGHS01000004">
    <property type="protein sequence ID" value="STO94170.1"/>
    <property type="molecule type" value="Genomic_DNA"/>
</dbReference>
<dbReference type="HAMAP" id="MF_01639">
    <property type="entry name" value="PdxY"/>
    <property type="match status" value="1"/>
</dbReference>
<comment type="cofactor">
    <cofactor evidence="10">
        <name>Mg(2+)</name>
        <dbReference type="ChEBI" id="CHEBI:18420"/>
    </cofactor>
</comment>
<feature type="binding site" evidence="10">
    <location>
        <position position="181"/>
    </location>
    <ligand>
        <name>ATP</name>
        <dbReference type="ChEBI" id="CHEBI:30616"/>
    </ligand>
</feature>
<keyword evidence="4 10" id="KW-0547">Nucleotide-binding</keyword>
<keyword evidence="13" id="KW-1185">Reference proteome</keyword>
<sequence length="288" mass="31698">MKNVLAIQSHVVYGFAGNKSATFPMQLLGIDVWALNTVQFSNHTQYGKWTGMVIPQEQIGEIVQGLDNIDKLSECDAVLSGYLGSAEQVDRIIEAVATIKSRNPKALYLCDPVMPNAEKVCVVANGVRESLIEKALPKADIITPNLAELRQLSDFEINHFDDAVRAAQALVEKGISKVLVKHLNKVGKLQDPDTFETILATPEGVWHLSRPLYQFNFEPVGVGDLIAGLFLANLLNGEDDVRAFEKTNNAVMGVMKTTFELKSYELQPIAARFEILNPSADYKAVKIA</sequence>
<dbReference type="Gene3D" id="3.40.1190.20">
    <property type="match status" value="1"/>
</dbReference>
<dbReference type="InterPro" id="IPR029056">
    <property type="entry name" value="Ribokinase-like"/>
</dbReference>
<evidence type="ECO:0000256" key="8">
    <source>
        <dbReference type="ARBA" id="ARBA00049293"/>
    </source>
</evidence>